<feature type="transmembrane region" description="Helical" evidence="1">
    <location>
        <begin position="12"/>
        <end position="32"/>
    </location>
</feature>
<reference evidence="2 3" key="1">
    <citation type="journal article" date="2018" name="Antonie Van Leeuwenhoek">
        <title>Larkinella terrae sp. nov., isolated from soil on Jeju Island, South Korea.</title>
        <authorList>
            <person name="Ten L.N."/>
            <person name="Jeon J."/>
            <person name="Park S.J."/>
            <person name="Park S."/>
            <person name="Lee S.Y."/>
            <person name="Kim M.K."/>
            <person name="Jung H.Y."/>
        </authorList>
    </citation>
    <scope>NUCLEOTIDE SEQUENCE [LARGE SCALE GENOMIC DNA]</scope>
    <source>
        <strain evidence="2 3">KCTC 52001</strain>
    </source>
</reference>
<feature type="transmembrane region" description="Helical" evidence="1">
    <location>
        <begin position="136"/>
        <end position="156"/>
    </location>
</feature>
<dbReference type="RefSeq" id="WP_154178101.1">
    <property type="nucleotide sequence ID" value="NZ_WJXZ01000014.1"/>
</dbReference>
<organism evidence="2 3">
    <name type="scientific">Larkinella terrae</name>
    <dbReference type="NCBI Taxonomy" id="2025311"/>
    <lineage>
        <taxon>Bacteria</taxon>
        <taxon>Pseudomonadati</taxon>
        <taxon>Bacteroidota</taxon>
        <taxon>Cytophagia</taxon>
        <taxon>Cytophagales</taxon>
        <taxon>Spirosomataceae</taxon>
        <taxon>Larkinella</taxon>
    </lineage>
</organism>
<keyword evidence="1" id="KW-0812">Transmembrane</keyword>
<keyword evidence="3" id="KW-1185">Reference proteome</keyword>
<feature type="transmembrane region" description="Helical" evidence="1">
    <location>
        <begin position="194"/>
        <end position="212"/>
    </location>
</feature>
<proteinExistence type="predicted"/>
<gene>
    <name evidence="2" type="ORF">GJJ30_26075</name>
</gene>
<feature type="transmembrane region" description="Helical" evidence="1">
    <location>
        <begin position="44"/>
        <end position="64"/>
    </location>
</feature>
<evidence type="ECO:0008006" key="4">
    <source>
        <dbReference type="Google" id="ProtNLM"/>
    </source>
</evidence>
<dbReference type="OrthoDB" id="1122300at2"/>
<protein>
    <recommendedName>
        <fullName evidence="4">DoxX family membrane protein</fullName>
    </recommendedName>
</protein>
<dbReference type="AlphaFoldDB" id="A0A7K0ESK3"/>
<name>A0A7K0ESK3_9BACT</name>
<evidence type="ECO:0000313" key="2">
    <source>
        <dbReference type="EMBL" id="MRS64793.1"/>
    </source>
</evidence>
<feature type="transmembrane region" description="Helical" evidence="1">
    <location>
        <begin position="97"/>
        <end position="116"/>
    </location>
</feature>
<dbReference type="Proteomes" id="UP000441754">
    <property type="component" value="Unassembled WGS sequence"/>
</dbReference>
<feature type="transmembrane region" description="Helical" evidence="1">
    <location>
        <begin position="224"/>
        <end position="243"/>
    </location>
</feature>
<keyword evidence="1" id="KW-0472">Membrane</keyword>
<dbReference type="EMBL" id="WJXZ01000014">
    <property type="protein sequence ID" value="MRS64793.1"/>
    <property type="molecule type" value="Genomic_DNA"/>
</dbReference>
<feature type="transmembrane region" description="Helical" evidence="1">
    <location>
        <begin position="168"/>
        <end position="187"/>
    </location>
</feature>
<accession>A0A7K0ESK3</accession>
<evidence type="ECO:0000256" key="1">
    <source>
        <dbReference type="SAM" id="Phobius"/>
    </source>
</evidence>
<comment type="caution">
    <text evidence="2">The sequence shown here is derived from an EMBL/GenBank/DDBJ whole genome shotgun (WGS) entry which is preliminary data.</text>
</comment>
<keyword evidence="1" id="KW-1133">Transmembrane helix</keyword>
<feature type="transmembrane region" description="Helical" evidence="1">
    <location>
        <begin position="71"/>
        <end position="91"/>
    </location>
</feature>
<sequence>MQRLFTVGRILYAIAILSLGLEHLIWGNFPIALLPFPAKFPGRFVVVLAMGIAFVLAGIGLGSLRLARQAALWLGVLFLLLVFYPHLPILVTNIYNGGAWTVLTELTALSGGAFYLSGTLSQSLKNRFDPAVFGRILFAVSLLIFAIQHFMYAQYISTLIPAWIPARLFWAYFVGVAFAGTAVSLLLNRQLKLTTGLLGLMFFLWVILLHTPRTMAHPQSEPEWTSLFIALAMSGISFAFAGFEEQKVAAFRTNPLASY</sequence>
<evidence type="ECO:0000313" key="3">
    <source>
        <dbReference type="Proteomes" id="UP000441754"/>
    </source>
</evidence>